<dbReference type="AlphaFoldDB" id="X0UDP8"/>
<feature type="non-terminal residue" evidence="1">
    <location>
        <position position="119"/>
    </location>
</feature>
<comment type="caution">
    <text evidence="1">The sequence shown here is derived from an EMBL/GenBank/DDBJ whole genome shotgun (WGS) entry which is preliminary data.</text>
</comment>
<protein>
    <submittedName>
        <fullName evidence="1">Uncharacterized protein</fullName>
    </submittedName>
</protein>
<proteinExistence type="predicted"/>
<evidence type="ECO:0000313" key="1">
    <source>
        <dbReference type="EMBL" id="GAF98497.1"/>
    </source>
</evidence>
<organism evidence="1">
    <name type="scientific">marine sediment metagenome</name>
    <dbReference type="NCBI Taxonomy" id="412755"/>
    <lineage>
        <taxon>unclassified sequences</taxon>
        <taxon>metagenomes</taxon>
        <taxon>ecological metagenomes</taxon>
    </lineage>
</organism>
<sequence>MPTKKIPADIRNWVSKQVENFNTLEGDMNSVFLSSVTGEISEGSGYVIRLTISPMIKAKGDKTPMPSDRVIIEFAVGDGSRAAPCAIHNGSDKQLGGGWSDSDEFKNALDLLAQAQYDG</sequence>
<reference evidence="1" key="1">
    <citation type="journal article" date="2014" name="Front. Microbiol.">
        <title>High frequency of phylogenetically diverse reductive dehalogenase-homologous genes in deep subseafloor sedimentary metagenomes.</title>
        <authorList>
            <person name="Kawai M."/>
            <person name="Futagami T."/>
            <person name="Toyoda A."/>
            <person name="Takaki Y."/>
            <person name="Nishi S."/>
            <person name="Hori S."/>
            <person name="Arai W."/>
            <person name="Tsubouchi T."/>
            <person name="Morono Y."/>
            <person name="Uchiyama I."/>
            <person name="Ito T."/>
            <person name="Fujiyama A."/>
            <person name="Inagaki F."/>
            <person name="Takami H."/>
        </authorList>
    </citation>
    <scope>NUCLEOTIDE SEQUENCE</scope>
    <source>
        <strain evidence="1">Expedition CK06-06</strain>
    </source>
</reference>
<gene>
    <name evidence="1" type="ORF">S01H1_23556</name>
</gene>
<name>X0UDP8_9ZZZZ</name>
<accession>X0UDP8</accession>
<dbReference type="EMBL" id="BARS01013642">
    <property type="protein sequence ID" value="GAF98497.1"/>
    <property type="molecule type" value="Genomic_DNA"/>
</dbReference>